<dbReference type="InterPro" id="IPR036397">
    <property type="entry name" value="RNaseH_sf"/>
</dbReference>
<dbReference type="Proteomes" id="UP000244890">
    <property type="component" value="Chromosome"/>
</dbReference>
<name>A0A2U8FDW9_9HELI</name>
<dbReference type="Pfam" id="PF00929">
    <property type="entry name" value="RNase_T"/>
    <property type="match status" value="1"/>
</dbReference>
<dbReference type="OrthoDB" id="9804290at2"/>
<dbReference type="NCBIfam" id="TIGR00573">
    <property type="entry name" value="dnaq"/>
    <property type="match status" value="1"/>
</dbReference>
<dbReference type="GO" id="GO:0005829">
    <property type="term" value="C:cytosol"/>
    <property type="evidence" value="ECO:0007669"/>
    <property type="project" value="TreeGrafter"/>
</dbReference>
<dbReference type="InterPro" id="IPR006054">
    <property type="entry name" value="DnaQ"/>
</dbReference>
<dbReference type="CDD" id="cd06127">
    <property type="entry name" value="DEDDh"/>
    <property type="match status" value="1"/>
</dbReference>
<dbReference type="GO" id="GO:0008408">
    <property type="term" value="F:3'-5' exonuclease activity"/>
    <property type="evidence" value="ECO:0007669"/>
    <property type="project" value="TreeGrafter"/>
</dbReference>
<dbReference type="Gene3D" id="3.30.420.10">
    <property type="entry name" value="Ribonuclease H-like superfamily/Ribonuclease H"/>
    <property type="match status" value="1"/>
</dbReference>
<reference evidence="4 5" key="1">
    <citation type="submission" date="2017-06" db="EMBL/GenBank/DDBJ databases">
        <title>Complete genome of Helicobacter apodemus.</title>
        <authorList>
            <person name="Cho S."/>
        </authorList>
    </citation>
    <scope>NUCLEOTIDE SEQUENCE [LARGE SCALE GENOMIC DNA]</scope>
    <source>
        <strain evidence="5">SNUVETPUB-15-01</strain>
    </source>
</reference>
<organism evidence="4 5">
    <name type="scientific">Helicobacter apodemus</name>
    <dbReference type="NCBI Taxonomy" id="135569"/>
    <lineage>
        <taxon>Bacteria</taxon>
        <taxon>Pseudomonadati</taxon>
        <taxon>Campylobacterota</taxon>
        <taxon>Epsilonproteobacteria</taxon>
        <taxon>Campylobacterales</taxon>
        <taxon>Helicobacteraceae</taxon>
        <taxon>Helicobacter</taxon>
    </lineage>
</organism>
<sequence>MPKYYDKLLRKLQKRPLSQNEFSSLLCELGGLLAEPQIELEIIKTSGIPLLFAHNKVYLRTTLTPYLQESFCIVDIETNGHNPYIHQPIEIGAIHYQNGEIKETFHSFIFCQNIPQKITEITGITNSMLQDAPKIHQVLESFKLFLKDSIFVAHNVDFDFNFLSNACYCNHFGYLYNPRLCTIKLAQKTLQSPKYSLGFLNDFLGIHHHTLHRALEDSKITLEIFKKCLKQLDKNIYTSYDLLKFTNSKSILQGNLNEN</sequence>
<evidence type="ECO:0000259" key="3">
    <source>
        <dbReference type="SMART" id="SM00479"/>
    </source>
</evidence>
<proteinExistence type="predicted"/>
<dbReference type="GO" id="GO:0045004">
    <property type="term" value="P:DNA replication proofreading"/>
    <property type="evidence" value="ECO:0007669"/>
    <property type="project" value="TreeGrafter"/>
</dbReference>
<dbReference type="AlphaFoldDB" id="A0A2U8FDW9"/>
<evidence type="ECO:0000313" key="5">
    <source>
        <dbReference type="Proteomes" id="UP000244890"/>
    </source>
</evidence>
<dbReference type="FunFam" id="3.30.420.10:FF:000045">
    <property type="entry name" value="3'-5' exonuclease DinG"/>
    <property type="match status" value="1"/>
</dbReference>
<evidence type="ECO:0000256" key="1">
    <source>
        <dbReference type="ARBA" id="ARBA00025483"/>
    </source>
</evidence>
<dbReference type="InterPro" id="IPR013520">
    <property type="entry name" value="Ribonucl_H"/>
</dbReference>
<dbReference type="SUPFAM" id="SSF53098">
    <property type="entry name" value="Ribonuclease H-like"/>
    <property type="match status" value="1"/>
</dbReference>
<comment type="subunit">
    <text evidence="2">DNA polymerase III contains a core (composed of alpha, epsilon and theta chains) that associates with a tau subunit. This core dimerizes to form the POLIII' complex. PolIII' associates with the gamma complex (composed of gamma, delta, delta', psi and chi chains) and with the beta chain to form the complete DNA polymerase III complex.</text>
</comment>
<dbReference type="EMBL" id="CP021886">
    <property type="protein sequence ID" value="AWI34027.1"/>
    <property type="molecule type" value="Genomic_DNA"/>
</dbReference>
<dbReference type="PANTHER" id="PTHR30231">
    <property type="entry name" value="DNA POLYMERASE III SUBUNIT EPSILON"/>
    <property type="match status" value="1"/>
</dbReference>
<dbReference type="SMART" id="SM00479">
    <property type="entry name" value="EXOIII"/>
    <property type="match status" value="1"/>
</dbReference>
<dbReference type="InterPro" id="IPR012337">
    <property type="entry name" value="RNaseH-like_sf"/>
</dbReference>
<dbReference type="GO" id="GO:0003677">
    <property type="term" value="F:DNA binding"/>
    <property type="evidence" value="ECO:0007669"/>
    <property type="project" value="InterPro"/>
</dbReference>
<comment type="function">
    <text evidence="1">DNA polymerase III is a complex, multichain enzyme responsible for most of the replicative synthesis in bacteria. The epsilon subunit contain the editing function and is a proofreading 3'-5' exonuclease.</text>
</comment>
<evidence type="ECO:0000256" key="2">
    <source>
        <dbReference type="ARBA" id="ARBA00026073"/>
    </source>
</evidence>
<dbReference type="RefSeq" id="WP_108910879.1">
    <property type="nucleotide sequence ID" value="NZ_CP021886.1"/>
</dbReference>
<evidence type="ECO:0000313" key="4">
    <source>
        <dbReference type="EMBL" id="AWI34027.1"/>
    </source>
</evidence>
<dbReference type="KEGG" id="had:CDV25_04000"/>
<dbReference type="PANTHER" id="PTHR30231:SF41">
    <property type="entry name" value="DNA POLYMERASE III SUBUNIT EPSILON"/>
    <property type="match status" value="1"/>
</dbReference>
<feature type="domain" description="Exonuclease" evidence="3">
    <location>
        <begin position="70"/>
        <end position="234"/>
    </location>
</feature>
<protein>
    <submittedName>
        <fullName evidence="4">DNA polymerase III subunit epsilon</fullName>
    </submittedName>
</protein>
<dbReference type="NCBIfam" id="NF006316">
    <property type="entry name" value="PRK08517.1"/>
    <property type="match status" value="1"/>
</dbReference>
<gene>
    <name evidence="4" type="ORF">CDV25_04000</name>
</gene>
<dbReference type="GO" id="GO:0003887">
    <property type="term" value="F:DNA-directed DNA polymerase activity"/>
    <property type="evidence" value="ECO:0007669"/>
    <property type="project" value="InterPro"/>
</dbReference>
<accession>A0A2U8FDW9</accession>